<dbReference type="Pfam" id="PF24686">
    <property type="entry name" value="FLQE3_permease"/>
    <property type="match status" value="1"/>
</dbReference>
<feature type="transmembrane region" description="Helical" evidence="1">
    <location>
        <begin position="203"/>
        <end position="221"/>
    </location>
</feature>
<organism evidence="2 3">
    <name type="scientific">Saccharopolyspora halophila</name>
    <dbReference type="NCBI Taxonomy" id="405551"/>
    <lineage>
        <taxon>Bacteria</taxon>
        <taxon>Bacillati</taxon>
        <taxon>Actinomycetota</taxon>
        <taxon>Actinomycetes</taxon>
        <taxon>Pseudonocardiales</taxon>
        <taxon>Pseudonocardiaceae</taxon>
        <taxon>Saccharopolyspora</taxon>
    </lineage>
</organism>
<evidence type="ECO:0000313" key="3">
    <source>
        <dbReference type="Proteomes" id="UP001501218"/>
    </source>
</evidence>
<feature type="transmembrane region" description="Helical" evidence="1">
    <location>
        <begin position="150"/>
        <end position="170"/>
    </location>
</feature>
<gene>
    <name evidence="2" type="ORF">GCM10009854_31450</name>
</gene>
<accession>A0ABP5TFE3</accession>
<keyword evidence="1" id="KW-0472">Membrane</keyword>
<feature type="transmembrane region" description="Helical" evidence="1">
    <location>
        <begin position="20"/>
        <end position="38"/>
    </location>
</feature>
<keyword evidence="3" id="KW-1185">Reference proteome</keyword>
<evidence type="ECO:0000256" key="1">
    <source>
        <dbReference type="SAM" id="Phobius"/>
    </source>
</evidence>
<name>A0ABP5TFE3_9PSEU</name>
<sequence>MSRLPVALRMEMLLQRRYKFLHAAAFSALLWIAVLLPVPPETRAILEPYIVFGDLGIVGFFFIAAAVFFEKDERTLGALANSPLRFREYLVAKLITLSGLSVLLSVLVATATRGLDYHLPLLVLGSALGALPMLVAGFCSALPFASAGDWFLLGMVPLTVLMAPVFHYAGVFEWPVFYLLPTQGPLQLIGASFGQNGISGPQLAYAVAYPLLFSAACLPLARRMFVRHALSGAGVAA</sequence>
<dbReference type="Proteomes" id="UP001501218">
    <property type="component" value="Unassembled WGS sequence"/>
</dbReference>
<reference evidence="3" key="1">
    <citation type="journal article" date="2019" name="Int. J. Syst. Evol. Microbiol.">
        <title>The Global Catalogue of Microorganisms (GCM) 10K type strain sequencing project: providing services to taxonomists for standard genome sequencing and annotation.</title>
        <authorList>
            <consortium name="The Broad Institute Genomics Platform"/>
            <consortium name="The Broad Institute Genome Sequencing Center for Infectious Disease"/>
            <person name="Wu L."/>
            <person name="Ma J."/>
        </authorList>
    </citation>
    <scope>NUCLEOTIDE SEQUENCE [LARGE SCALE GENOMIC DNA]</scope>
    <source>
        <strain evidence="3">JCM 16221</strain>
    </source>
</reference>
<evidence type="ECO:0000313" key="2">
    <source>
        <dbReference type="EMBL" id="GAA2351392.1"/>
    </source>
</evidence>
<feature type="transmembrane region" description="Helical" evidence="1">
    <location>
        <begin position="50"/>
        <end position="69"/>
    </location>
</feature>
<comment type="caution">
    <text evidence="2">The sequence shown here is derived from an EMBL/GenBank/DDBJ whole genome shotgun (WGS) entry which is preliminary data.</text>
</comment>
<dbReference type="InterPro" id="IPR056926">
    <property type="entry name" value="FLQE3_permease"/>
</dbReference>
<dbReference type="EMBL" id="BAAARA010000010">
    <property type="protein sequence ID" value="GAA2351392.1"/>
    <property type="molecule type" value="Genomic_DNA"/>
</dbReference>
<proteinExistence type="predicted"/>
<feature type="transmembrane region" description="Helical" evidence="1">
    <location>
        <begin position="117"/>
        <end position="138"/>
    </location>
</feature>
<dbReference type="RefSeq" id="WP_344132504.1">
    <property type="nucleotide sequence ID" value="NZ_BAAARA010000010.1"/>
</dbReference>
<feature type="transmembrane region" description="Helical" evidence="1">
    <location>
        <begin position="90"/>
        <end position="111"/>
    </location>
</feature>
<protein>
    <submittedName>
        <fullName evidence="2">Multidrug ABC transporter permease</fullName>
    </submittedName>
</protein>
<keyword evidence="1" id="KW-0812">Transmembrane</keyword>
<keyword evidence="1" id="KW-1133">Transmembrane helix</keyword>